<dbReference type="Proteomes" id="UP001497382">
    <property type="component" value="Unassembled WGS sequence"/>
</dbReference>
<gene>
    <name evidence="1" type="ORF">LARSCL_LOCUS5147</name>
</gene>
<name>A0AAV1ZEK1_9ARAC</name>
<protein>
    <submittedName>
        <fullName evidence="1">Uncharacterized protein</fullName>
    </submittedName>
</protein>
<comment type="caution">
    <text evidence="1">The sequence shown here is derived from an EMBL/GenBank/DDBJ whole genome shotgun (WGS) entry which is preliminary data.</text>
</comment>
<dbReference type="AlphaFoldDB" id="A0AAV1ZEK1"/>
<evidence type="ECO:0000313" key="1">
    <source>
        <dbReference type="EMBL" id="CAL1270182.1"/>
    </source>
</evidence>
<organism evidence="1 2">
    <name type="scientific">Larinioides sclopetarius</name>
    <dbReference type="NCBI Taxonomy" id="280406"/>
    <lineage>
        <taxon>Eukaryota</taxon>
        <taxon>Metazoa</taxon>
        <taxon>Ecdysozoa</taxon>
        <taxon>Arthropoda</taxon>
        <taxon>Chelicerata</taxon>
        <taxon>Arachnida</taxon>
        <taxon>Araneae</taxon>
        <taxon>Araneomorphae</taxon>
        <taxon>Entelegynae</taxon>
        <taxon>Araneoidea</taxon>
        <taxon>Araneidae</taxon>
        <taxon>Larinioides</taxon>
    </lineage>
</organism>
<accession>A0AAV1ZEK1</accession>
<evidence type="ECO:0000313" key="2">
    <source>
        <dbReference type="Proteomes" id="UP001497382"/>
    </source>
</evidence>
<reference evidence="1 2" key="1">
    <citation type="submission" date="2024-04" db="EMBL/GenBank/DDBJ databases">
        <authorList>
            <person name="Rising A."/>
            <person name="Reimegard J."/>
            <person name="Sonavane S."/>
            <person name="Akerstrom W."/>
            <person name="Nylinder S."/>
            <person name="Hedman E."/>
            <person name="Kallberg Y."/>
        </authorList>
    </citation>
    <scope>NUCLEOTIDE SEQUENCE [LARGE SCALE GENOMIC DNA]</scope>
</reference>
<sequence>MGPRWSIDKVLASRRRFQARNKIRLKIYLEYVPGAPYMWPNVKYVVNQKLLCMVC</sequence>
<proteinExistence type="predicted"/>
<dbReference type="EMBL" id="CAXIEN010000046">
    <property type="protein sequence ID" value="CAL1270182.1"/>
    <property type="molecule type" value="Genomic_DNA"/>
</dbReference>
<keyword evidence="2" id="KW-1185">Reference proteome</keyword>